<dbReference type="AlphaFoldDB" id="A0A0S4JP99"/>
<proteinExistence type="predicted"/>
<gene>
    <name evidence="2" type="ORF">BSAL_35360</name>
</gene>
<dbReference type="OMA" id="DSEWHGT"/>
<organism evidence="2 3">
    <name type="scientific">Bodo saltans</name>
    <name type="common">Flagellated protozoan</name>
    <dbReference type="NCBI Taxonomy" id="75058"/>
    <lineage>
        <taxon>Eukaryota</taxon>
        <taxon>Discoba</taxon>
        <taxon>Euglenozoa</taxon>
        <taxon>Kinetoplastea</taxon>
        <taxon>Metakinetoplastina</taxon>
        <taxon>Eubodonida</taxon>
        <taxon>Bodonidae</taxon>
        <taxon>Bodo</taxon>
    </lineage>
</organism>
<evidence type="ECO:0000313" key="2">
    <source>
        <dbReference type="EMBL" id="CUG92060.1"/>
    </source>
</evidence>
<keyword evidence="3" id="KW-1185">Reference proteome</keyword>
<dbReference type="Gene3D" id="2.160.10.10">
    <property type="entry name" value="Hexapeptide repeat proteins"/>
    <property type="match status" value="1"/>
</dbReference>
<dbReference type="VEuPathDB" id="TriTrypDB:BSAL_35360"/>
<dbReference type="InterPro" id="IPR011004">
    <property type="entry name" value="Trimer_LpxA-like_sf"/>
</dbReference>
<dbReference type="PANTHER" id="PTHR13061:SF26">
    <property type="entry name" value="BACTERIAL TRANSFERASE HEXAPEPTIDE (SIX REPEATS)"/>
    <property type="match status" value="1"/>
</dbReference>
<sequence>MLRRTLVRAYLAEGGIGKVHPDVNWGYMQAGYLGPGWVAYVKQMPAEILTMAGGSTGANLNDRVGVVHDPEDPRHPVGVVQFGTLSHFDGSLLQLSTGKYGEILGGSRLLQILYDNYLEPFSCHRIGGQLNSLQKIPNKHHAHLEASVEYLGQTASIVGNVVVGLGSVVMEGVTIKGDSGHVYIAEGCQILENTCITSDAPSDLLAYKRDENINPYQQWDGMDGVCRVHQNTIIEPNCFLDSCSIGPFNRIGHNTKVMKGAITGTMVHILPGSVVLQDTKIGDGEIWGGAPAKKLGKVSKFEYKRPYFASLLHKENTLEAYAFMSRYGDQIVYHADAMGKLNNLSVQYDGELTPAIKEKMKDLVEGREPFHHLVTRITQGWSPANRPEDKNHSTAPPMPNIKNWSVHNTDSADSEWHGTYLNVKNIFHDFRW</sequence>
<dbReference type="EMBL" id="CYKH01001996">
    <property type="protein sequence ID" value="CUG92060.1"/>
    <property type="molecule type" value="Genomic_DNA"/>
</dbReference>
<accession>A0A0S4JP99</accession>
<reference evidence="3" key="1">
    <citation type="submission" date="2015-09" db="EMBL/GenBank/DDBJ databases">
        <authorList>
            <consortium name="Pathogen Informatics"/>
        </authorList>
    </citation>
    <scope>NUCLEOTIDE SEQUENCE [LARGE SCALE GENOMIC DNA]</scope>
    <source>
        <strain evidence="3">Lake Konstanz</strain>
    </source>
</reference>
<name>A0A0S4JP99_BODSA</name>
<protein>
    <submittedName>
        <fullName evidence="2">Uncharacterized protein</fullName>
    </submittedName>
</protein>
<dbReference type="PANTHER" id="PTHR13061">
    <property type="entry name" value="DYNACTIN SUBUNIT P25"/>
    <property type="match status" value="1"/>
</dbReference>
<feature type="region of interest" description="Disordered" evidence="1">
    <location>
        <begin position="381"/>
        <end position="401"/>
    </location>
</feature>
<evidence type="ECO:0000256" key="1">
    <source>
        <dbReference type="SAM" id="MobiDB-lite"/>
    </source>
</evidence>
<dbReference type="Proteomes" id="UP000051952">
    <property type="component" value="Unassembled WGS sequence"/>
</dbReference>
<dbReference type="SUPFAM" id="SSF51161">
    <property type="entry name" value="Trimeric LpxA-like enzymes"/>
    <property type="match status" value="1"/>
</dbReference>
<dbReference type="OrthoDB" id="25818at2759"/>
<evidence type="ECO:0000313" key="3">
    <source>
        <dbReference type="Proteomes" id="UP000051952"/>
    </source>
</evidence>
<dbReference type="InterPro" id="IPR050484">
    <property type="entry name" value="Transf_Hexapept/Carb_Anhydrase"/>
</dbReference>